<evidence type="ECO:0000313" key="1">
    <source>
        <dbReference type="EMBL" id="RXH88063.1"/>
    </source>
</evidence>
<reference evidence="1 2" key="1">
    <citation type="submission" date="2018-10" db="EMBL/GenBank/DDBJ databases">
        <title>A high-quality apple genome assembly.</title>
        <authorList>
            <person name="Hu J."/>
        </authorList>
    </citation>
    <scope>NUCLEOTIDE SEQUENCE [LARGE SCALE GENOMIC DNA]</scope>
    <source>
        <strain evidence="2">cv. HFTH1</strain>
        <tissue evidence="1">Young leaf</tissue>
    </source>
</reference>
<sequence length="63" mass="7549">MMQFGAFGAKVSMDWKVHAWNTRFYGPRMQEDAFWSILEHFWAKIGWCKHGDMRMNEFDDSKG</sequence>
<comment type="caution">
    <text evidence="1">The sequence shown here is derived from an EMBL/GenBank/DDBJ whole genome shotgun (WGS) entry which is preliminary data.</text>
</comment>
<accession>A0A498J2K8</accession>
<dbReference type="Proteomes" id="UP000290289">
    <property type="component" value="Chromosome 10"/>
</dbReference>
<name>A0A498J2K8_MALDO</name>
<keyword evidence="2" id="KW-1185">Reference proteome</keyword>
<dbReference type="AlphaFoldDB" id="A0A498J2K8"/>
<dbReference type="EMBL" id="RDQH01000336">
    <property type="protein sequence ID" value="RXH88063.1"/>
    <property type="molecule type" value="Genomic_DNA"/>
</dbReference>
<protein>
    <submittedName>
        <fullName evidence="1">Uncharacterized protein</fullName>
    </submittedName>
</protein>
<gene>
    <name evidence="1" type="ORF">DVH24_042134</name>
</gene>
<organism evidence="1 2">
    <name type="scientific">Malus domestica</name>
    <name type="common">Apple</name>
    <name type="synonym">Pyrus malus</name>
    <dbReference type="NCBI Taxonomy" id="3750"/>
    <lineage>
        <taxon>Eukaryota</taxon>
        <taxon>Viridiplantae</taxon>
        <taxon>Streptophyta</taxon>
        <taxon>Embryophyta</taxon>
        <taxon>Tracheophyta</taxon>
        <taxon>Spermatophyta</taxon>
        <taxon>Magnoliopsida</taxon>
        <taxon>eudicotyledons</taxon>
        <taxon>Gunneridae</taxon>
        <taxon>Pentapetalae</taxon>
        <taxon>rosids</taxon>
        <taxon>fabids</taxon>
        <taxon>Rosales</taxon>
        <taxon>Rosaceae</taxon>
        <taxon>Amygdaloideae</taxon>
        <taxon>Maleae</taxon>
        <taxon>Malus</taxon>
    </lineage>
</organism>
<evidence type="ECO:0000313" key="2">
    <source>
        <dbReference type="Proteomes" id="UP000290289"/>
    </source>
</evidence>
<proteinExistence type="predicted"/>